<dbReference type="Gene3D" id="3.90.1300.10">
    <property type="entry name" value="Amidase signature (AS) domain"/>
    <property type="match status" value="1"/>
</dbReference>
<evidence type="ECO:0000256" key="1">
    <source>
        <dbReference type="ARBA" id="ARBA00009199"/>
    </source>
</evidence>
<dbReference type="SUPFAM" id="SSF75304">
    <property type="entry name" value="Amidase signature (AS) enzymes"/>
    <property type="match status" value="1"/>
</dbReference>
<dbReference type="Proteomes" id="UP000198290">
    <property type="component" value="Chromosome"/>
</dbReference>
<evidence type="ECO:0000313" key="4">
    <source>
        <dbReference type="Proteomes" id="UP000198290"/>
    </source>
</evidence>
<dbReference type="PROSITE" id="PS00571">
    <property type="entry name" value="AMIDASES"/>
    <property type="match status" value="1"/>
</dbReference>
<dbReference type="InterPro" id="IPR036928">
    <property type="entry name" value="AS_sf"/>
</dbReference>
<organism evidence="3 4">
    <name type="scientific">Aquitalea magnusonii</name>
    <dbReference type="NCBI Taxonomy" id="332411"/>
    <lineage>
        <taxon>Bacteria</taxon>
        <taxon>Pseudomonadati</taxon>
        <taxon>Pseudomonadota</taxon>
        <taxon>Betaproteobacteria</taxon>
        <taxon>Neisseriales</taxon>
        <taxon>Chromobacteriaceae</taxon>
        <taxon>Aquitalea</taxon>
    </lineage>
</organism>
<proteinExistence type="inferred from homology"/>
<dbReference type="PANTHER" id="PTHR11895:SF7">
    <property type="entry name" value="GLUTAMYL-TRNA(GLN) AMIDOTRANSFERASE SUBUNIT A, MITOCHONDRIAL"/>
    <property type="match status" value="1"/>
</dbReference>
<dbReference type="PANTHER" id="PTHR11895">
    <property type="entry name" value="TRANSAMIDASE"/>
    <property type="match status" value="1"/>
</dbReference>
<protein>
    <submittedName>
        <fullName evidence="3">6-aminohexanoate-cyclic-dimer hydrolase</fullName>
    </submittedName>
</protein>
<reference evidence="4" key="1">
    <citation type="journal article" date="2017" name="Biotechnol. Biofuels">
        <title>Evaluation of environmental bacterial communities as a factor affecting the growth of duckweed Lemna minor.</title>
        <authorList>
            <person name="Ishizawa H."/>
            <person name="Kuroda M."/>
            <person name="Morikawa M."/>
            <person name="Ike M."/>
        </authorList>
    </citation>
    <scope>NUCLEOTIDE SEQUENCE [LARGE SCALE GENOMIC DNA]</scope>
    <source>
        <strain evidence="4">H3</strain>
    </source>
</reference>
<sequence>MLNALVQHQEQSMAFFPDYEEHDGLSLAGLLASGQISQGELLRAARERMDSRNPALNALVLRLDDSADRQVPPPGASPLAGLPILLKDLLADVAGIPTSNGSRLCAGYIPQQDAELVRRYRAAGLIFAGKTSTPEFGLYPYTESALHGATRNPWNHALTCGGSSGGSAAAVAAGMVAIAHGGDGGGSIRIPASNCGLFGLKPSRGRSPCGPERSESWQGFTSEHVLTRSVRDSAAMLDILCQGNDCADAYHCPPPSQTFLASLQQAPGKLRIAYTRRPLMGGHLHAECDAALSHSLRLLESLGHSVEEVHPPLDTAEEMCRAMLVMVCGEMACLMRNSRQLYGQPASFRLVEPSSWTLARYGELLSAGEFAWMRDFALRQGRNMQRFHQGYDILVTPVLNQLPAAIGSLGTSRFEDALSTLLLGHLGWDWTLKLSQLVPEHSRKLMEYIGWTIPFNMSGQPAMSVPLYWTADNIPVGTQFVAGMGQDGLLLQLAAQLEQAQPWFQRRPPLAG</sequence>
<evidence type="ECO:0000259" key="2">
    <source>
        <dbReference type="Pfam" id="PF01425"/>
    </source>
</evidence>
<name>A0A3G9GHI6_9NEIS</name>
<dbReference type="EMBL" id="AP018823">
    <property type="protein sequence ID" value="BBF86089.1"/>
    <property type="molecule type" value="Genomic_DNA"/>
</dbReference>
<feature type="domain" description="Amidase" evidence="2">
    <location>
        <begin position="40"/>
        <end position="491"/>
    </location>
</feature>
<keyword evidence="4" id="KW-1185">Reference proteome</keyword>
<evidence type="ECO:0000313" key="3">
    <source>
        <dbReference type="EMBL" id="BBF86089.1"/>
    </source>
</evidence>
<keyword evidence="3" id="KW-0378">Hydrolase</keyword>
<dbReference type="Pfam" id="PF01425">
    <property type="entry name" value="Amidase"/>
    <property type="match status" value="1"/>
</dbReference>
<dbReference type="InterPro" id="IPR020556">
    <property type="entry name" value="Amidase_CS"/>
</dbReference>
<reference evidence="3 4" key="2">
    <citation type="journal article" date="2017" name="Genome Announc.">
        <title>Draft genome sequence of Aquitalea magnusonii strain H3, a plant growth-promoting bacterium of duckweed Lemna minor.</title>
        <authorList>
            <person name="Ishizawa H."/>
            <person name="Kuroda M."/>
            <person name="Ike M."/>
        </authorList>
    </citation>
    <scope>NUCLEOTIDE SEQUENCE [LARGE SCALE GENOMIC DNA]</scope>
    <source>
        <strain evidence="3 4">H3</strain>
    </source>
</reference>
<gene>
    <name evidence="3" type="ORF">DLM_2482</name>
</gene>
<dbReference type="InterPro" id="IPR023631">
    <property type="entry name" value="Amidase_dom"/>
</dbReference>
<reference evidence="4" key="3">
    <citation type="journal article" date="2017" name="Plant Physiol. Biochem.">
        <title>Differential oxidative and antioxidative response of duckweed Lemna minor toward plant growth promoting/inhibiting bacteria.</title>
        <authorList>
            <person name="Ishizawa H."/>
            <person name="Kuroda M."/>
            <person name="Morikawa M."/>
            <person name="Ike M."/>
        </authorList>
    </citation>
    <scope>NUCLEOTIDE SEQUENCE [LARGE SCALE GENOMIC DNA]</scope>
    <source>
        <strain evidence="4">H3</strain>
    </source>
</reference>
<accession>A0A3G9GHI6</accession>
<dbReference type="KEGG" id="amah:DLM_2482"/>
<dbReference type="GO" id="GO:0016787">
    <property type="term" value="F:hydrolase activity"/>
    <property type="evidence" value="ECO:0007669"/>
    <property type="project" value="UniProtKB-KW"/>
</dbReference>
<comment type="similarity">
    <text evidence="1">Belongs to the amidase family.</text>
</comment>
<dbReference type="InterPro" id="IPR000120">
    <property type="entry name" value="Amidase"/>
</dbReference>
<dbReference type="AlphaFoldDB" id="A0A3G9GHI6"/>